<evidence type="ECO:0000313" key="2">
    <source>
        <dbReference type="EMBL" id="KAE8262116.1"/>
    </source>
</evidence>
<feature type="compositionally biased region" description="Low complexity" evidence="1">
    <location>
        <begin position="83"/>
        <end position="102"/>
    </location>
</feature>
<proteinExistence type="predicted"/>
<dbReference type="AlphaFoldDB" id="A0A8T8TN57"/>
<evidence type="ECO:0000313" key="3">
    <source>
        <dbReference type="Proteomes" id="UP000077671"/>
    </source>
</evidence>
<reference evidence="2" key="2">
    <citation type="journal article" date="2019" name="IMA Fungus">
        <title>Genome sequencing and comparison of five Tilletia species to identify candidate genes for the detection of regulated species infecting wheat.</title>
        <authorList>
            <person name="Nguyen H.D.T."/>
            <person name="Sultana T."/>
            <person name="Kesanakurti P."/>
            <person name="Hambleton S."/>
        </authorList>
    </citation>
    <scope>NUCLEOTIDE SEQUENCE</scope>
    <source>
        <strain evidence="2">DAOMC 238032</strain>
    </source>
</reference>
<reference evidence="2" key="1">
    <citation type="submission" date="2016-04" db="EMBL/GenBank/DDBJ databases">
        <authorList>
            <person name="Nguyen H.D."/>
            <person name="Kesanakurti P."/>
            <person name="Cullis J."/>
            <person name="Levesque C.A."/>
            <person name="Hambleton S."/>
        </authorList>
    </citation>
    <scope>NUCLEOTIDE SEQUENCE</scope>
    <source>
        <strain evidence="2">DAOMC 238032</strain>
    </source>
</reference>
<dbReference type="Proteomes" id="UP000077671">
    <property type="component" value="Unassembled WGS sequence"/>
</dbReference>
<evidence type="ECO:0000256" key="1">
    <source>
        <dbReference type="SAM" id="MobiDB-lite"/>
    </source>
</evidence>
<organism evidence="2 3">
    <name type="scientific">Tilletia caries</name>
    <name type="common">wheat bunt fungus</name>
    <dbReference type="NCBI Taxonomy" id="13290"/>
    <lineage>
        <taxon>Eukaryota</taxon>
        <taxon>Fungi</taxon>
        <taxon>Dikarya</taxon>
        <taxon>Basidiomycota</taxon>
        <taxon>Ustilaginomycotina</taxon>
        <taxon>Exobasidiomycetes</taxon>
        <taxon>Tilletiales</taxon>
        <taxon>Tilletiaceae</taxon>
        <taxon>Tilletia</taxon>
    </lineage>
</organism>
<feature type="region of interest" description="Disordered" evidence="1">
    <location>
        <begin position="652"/>
        <end position="697"/>
    </location>
</feature>
<feature type="region of interest" description="Disordered" evidence="1">
    <location>
        <begin position="53"/>
        <end position="103"/>
    </location>
</feature>
<dbReference type="EMBL" id="LWDD02000275">
    <property type="protein sequence ID" value="KAE8262116.1"/>
    <property type="molecule type" value="Genomic_DNA"/>
</dbReference>
<protein>
    <submittedName>
        <fullName evidence="2">Uncharacterized protein</fullName>
    </submittedName>
</protein>
<feature type="region of interest" description="Disordered" evidence="1">
    <location>
        <begin position="463"/>
        <end position="482"/>
    </location>
</feature>
<accession>A0A8T8TN57</accession>
<gene>
    <name evidence="2" type="ORF">A4X03_0g2702</name>
</gene>
<sequence length="900" mass="95716">MKGVRRSQTLAILAAGNGLNWRRSGSTAAATSSGDPRTGSVFRAILGCPPCFGIDSDSDEEEEDDDEFQQSAPRPTISKPQIVASNSSSSVGTSKSSASVAPSLPPLECETVHITFRRDIVLASPSSWSSSPSAAAKVGAWADLIPTPPERSSSRTSASRPVIRTGSRITRLPYQTIKASSSTSTLNSNFERSSMLPAAIRNASSQDFHLSQTFSPVQCRAMNLHYGGAYSGDSATSKEPLPLRSSALLQASIAASLPSPLEPVRTHGRHFFHNVPDSPSIYDCNTSELDTSWPTMTASAISSTDTLVSLEQRGTSELSTSTSHKSYSKVPLIRGPDFIEGTQTPPMSFSKSFLNIQNNFSPSFTIEAVSAPPSPIFAPYFDMGAFEPITSRSPTTPATFDSFNTSGTPLMDRFPRIETPSSTEPKELDTSLRLLDLCGANPKKSRSEPPQVVVHKPDPAFLSPNWTSPAAQNRTGTADGSGTRLINEAGDSHLSTPRCRMGIVQSSLSSSTNWLLRTAIQASDLEEQDGSTERDGEISPSRKLDLDNFKEALGRLQAAVSIPLTRQSIDGTSMGIKVSITDVDNGRASQEKTGRSPTSPALCNLLRELGMQPLTPPLRSSQQFDAAEVAANWAARCRRSLCKAVHNSGVSPGSMVNFTAPESPERADPSAEEKVPNSEEDEDRTPTQPCAAKMDADSELDSPAQSFNFSICQQTPKLNDFPYTLAMLNSLRQCRTASSFFAPPAPGTVSRLGKEVVSADNLDGVRDSTSLSGVGLGLGSTAFEAQGAMTKGYPGAAARGTDSIFELYGYPPTPRLATTGPLRRSASDASLQTVRSARMSMRRSSLVSATPRIGGSSAQGGMAAYGSGWGWEPQCPPPACPLPPLPSRLSLLAQSSRAIL</sequence>
<feature type="region of interest" description="Disordered" evidence="1">
    <location>
        <begin position="402"/>
        <end position="426"/>
    </location>
</feature>
<name>A0A8T8TN57_9BASI</name>
<feature type="compositionally biased region" description="Basic and acidic residues" evidence="1">
    <location>
        <begin position="663"/>
        <end position="677"/>
    </location>
</feature>
<feature type="compositionally biased region" description="Polar residues" evidence="1">
    <location>
        <begin position="464"/>
        <end position="480"/>
    </location>
</feature>
<feature type="compositionally biased region" description="Acidic residues" evidence="1">
    <location>
        <begin position="56"/>
        <end position="68"/>
    </location>
</feature>
<comment type="caution">
    <text evidence="2">The sequence shown here is derived from an EMBL/GenBank/DDBJ whole genome shotgun (WGS) entry which is preliminary data.</text>
</comment>